<evidence type="ECO:0000259" key="8">
    <source>
        <dbReference type="PROSITE" id="PS50109"/>
    </source>
</evidence>
<dbReference type="Pfam" id="PF13426">
    <property type="entry name" value="PAS_9"/>
    <property type="match status" value="1"/>
</dbReference>
<dbReference type="PROSITE" id="PS50112">
    <property type="entry name" value="PAS"/>
    <property type="match status" value="2"/>
</dbReference>
<dbReference type="CDD" id="cd00082">
    <property type="entry name" value="HisKA"/>
    <property type="match status" value="1"/>
</dbReference>
<feature type="domain" description="PAS" evidence="9">
    <location>
        <begin position="9"/>
        <end position="83"/>
    </location>
</feature>
<evidence type="ECO:0000259" key="9">
    <source>
        <dbReference type="PROSITE" id="PS50112"/>
    </source>
</evidence>
<gene>
    <name evidence="10" type="ORF">E9229_000903</name>
</gene>
<dbReference type="InterPro" id="IPR035965">
    <property type="entry name" value="PAS-like_dom_sf"/>
</dbReference>
<evidence type="ECO:0000256" key="2">
    <source>
        <dbReference type="ARBA" id="ARBA00004236"/>
    </source>
</evidence>
<dbReference type="Gene3D" id="3.30.450.20">
    <property type="entry name" value="PAS domain"/>
    <property type="match status" value="2"/>
</dbReference>
<evidence type="ECO:0000256" key="5">
    <source>
        <dbReference type="ARBA" id="ARBA00022777"/>
    </source>
</evidence>
<dbReference type="Proteomes" id="UP000523000">
    <property type="component" value="Unassembled WGS sequence"/>
</dbReference>
<dbReference type="InterPro" id="IPR004358">
    <property type="entry name" value="Sig_transdc_His_kin-like_C"/>
</dbReference>
<sequence length="494" mass="54775">MDTQKYEPSEADARILLTGLEQCLLMHDAATKDILWANPAACRMFGFTLDELRPLKANDMSGLAEPYSRTIGRRWLQDAVEHGASRTQWMYRNKDGQDFLTEALARHVVLEEREVVLVEFRDVEREERLKSGLERTKGRLNAFIGNMGEAILVIGVDGRISYASNSLFPQLGLHPHEVIGLDFAGFCRGEAAQAFARASAECAQDDGMVTCRLELHGPAGESRWFGAACQRIDLKHDLAGTLVFLHDITERVREDRERERDQEHLNYLARYNVMGDMAMALSHELGQPLGAATNFLDGVQRRHQAGTMSVAELEFGLQNAQRQVERANQILRSLRGFVGTLETSEQHVDLNAVAQDCRYFIELVASRHSTTLEVALDPGELPVLCEKVLIGQVVLNLCRNAIEEMSGFPQEQRMVRLETAREGGFAVFRVIDHGSGLSGFPDGRIFDGAFTTKADGSGLGLALSHRIVTRHHGTITAEENPGGGSTFSFALPLT</sequence>
<dbReference type="InterPro" id="IPR000014">
    <property type="entry name" value="PAS"/>
</dbReference>
<comment type="subcellular location">
    <subcellularLocation>
        <location evidence="2">Cell membrane</location>
    </subcellularLocation>
</comment>
<name>A0A839QNB7_9MICC</name>
<dbReference type="InterPro" id="IPR005467">
    <property type="entry name" value="His_kinase_dom"/>
</dbReference>
<evidence type="ECO:0000313" key="11">
    <source>
        <dbReference type="Proteomes" id="UP000523000"/>
    </source>
</evidence>
<dbReference type="AlphaFoldDB" id="A0A839QNB7"/>
<dbReference type="NCBIfam" id="TIGR00229">
    <property type="entry name" value="sensory_box"/>
    <property type="match status" value="2"/>
</dbReference>
<dbReference type="SMART" id="SM00091">
    <property type="entry name" value="PAS"/>
    <property type="match status" value="2"/>
</dbReference>
<evidence type="ECO:0000256" key="3">
    <source>
        <dbReference type="ARBA" id="ARBA00012438"/>
    </source>
</evidence>
<feature type="domain" description="Histidine kinase" evidence="8">
    <location>
        <begin position="280"/>
        <end position="494"/>
    </location>
</feature>
<proteinExistence type="predicted"/>
<dbReference type="EC" id="2.7.13.3" evidence="3"/>
<dbReference type="InterPro" id="IPR003661">
    <property type="entry name" value="HisK_dim/P_dom"/>
</dbReference>
<comment type="caution">
    <text evidence="10">The sequence shown here is derived from an EMBL/GenBank/DDBJ whole genome shotgun (WGS) entry which is preliminary data.</text>
</comment>
<keyword evidence="7" id="KW-0175">Coiled coil</keyword>
<dbReference type="GO" id="GO:0005886">
    <property type="term" value="C:plasma membrane"/>
    <property type="evidence" value="ECO:0007669"/>
    <property type="project" value="UniProtKB-SubCell"/>
</dbReference>
<reference evidence="10 11" key="1">
    <citation type="submission" date="2020-08" db="EMBL/GenBank/DDBJ databases">
        <title>Sequencing the genomes of 1000 actinobacteria strains.</title>
        <authorList>
            <person name="Klenk H.-P."/>
        </authorList>
    </citation>
    <scope>NUCLEOTIDE SEQUENCE [LARGE SCALE GENOMIC DNA]</scope>
    <source>
        <strain evidence="10 11">DSM 22826</strain>
    </source>
</reference>
<dbReference type="PRINTS" id="PR00344">
    <property type="entry name" value="BCTRLSENSOR"/>
</dbReference>
<evidence type="ECO:0000256" key="4">
    <source>
        <dbReference type="ARBA" id="ARBA00022553"/>
    </source>
</evidence>
<dbReference type="PROSITE" id="PS50109">
    <property type="entry name" value="HIS_KIN"/>
    <property type="match status" value="1"/>
</dbReference>
<dbReference type="RefSeq" id="WP_221184368.1">
    <property type="nucleotide sequence ID" value="NZ_BAABGK010000036.1"/>
</dbReference>
<dbReference type="SUPFAM" id="SSF47384">
    <property type="entry name" value="Homodimeric domain of signal transducing histidine kinase"/>
    <property type="match status" value="1"/>
</dbReference>
<dbReference type="InterPro" id="IPR003594">
    <property type="entry name" value="HATPase_dom"/>
</dbReference>
<keyword evidence="4" id="KW-0597">Phosphoprotein</keyword>
<dbReference type="SMART" id="SM00387">
    <property type="entry name" value="HATPase_c"/>
    <property type="match status" value="1"/>
</dbReference>
<keyword evidence="11" id="KW-1185">Reference proteome</keyword>
<protein>
    <recommendedName>
        <fullName evidence="3">histidine kinase</fullName>
        <ecNumber evidence="3">2.7.13.3</ecNumber>
    </recommendedName>
</protein>
<comment type="catalytic activity">
    <reaction evidence="1">
        <text>ATP + protein L-histidine = ADP + protein N-phospho-L-histidine.</text>
        <dbReference type="EC" id="2.7.13.3"/>
    </reaction>
</comment>
<dbReference type="Gene3D" id="3.30.565.10">
    <property type="entry name" value="Histidine kinase-like ATPase, C-terminal domain"/>
    <property type="match status" value="1"/>
</dbReference>
<dbReference type="EMBL" id="JACHVS010000001">
    <property type="protein sequence ID" value="MBB2994712.1"/>
    <property type="molecule type" value="Genomic_DNA"/>
</dbReference>
<keyword evidence="5" id="KW-0808">Transferase</keyword>
<dbReference type="CDD" id="cd00130">
    <property type="entry name" value="PAS"/>
    <property type="match status" value="2"/>
</dbReference>
<dbReference type="PANTHER" id="PTHR43065:SF42">
    <property type="entry name" value="TWO-COMPONENT SENSOR PPRA"/>
    <property type="match status" value="1"/>
</dbReference>
<dbReference type="GO" id="GO:0000155">
    <property type="term" value="F:phosphorelay sensor kinase activity"/>
    <property type="evidence" value="ECO:0007669"/>
    <property type="project" value="InterPro"/>
</dbReference>
<dbReference type="PANTHER" id="PTHR43065">
    <property type="entry name" value="SENSOR HISTIDINE KINASE"/>
    <property type="match status" value="1"/>
</dbReference>
<accession>A0A839QNB7</accession>
<evidence type="ECO:0000313" key="10">
    <source>
        <dbReference type="EMBL" id="MBB2994712.1"/>
    </source>
</evidence>
<feature type="coiled-coil region" evidence="7">
    <location>
        <begin position="310"/>
        <end position="337"/>
    </location>
</feature>
<dbReference type="Gene3D" id="1.10.287.130">
    <property type="match status" value="1"/>
</dbReference>
<evidence type="ECO:0000256" key="7">
    <source>
        <dbReference type="SAM" id="Coils"/>
    </source>
</evidence>
<organism evidence="10 11">
    <name type="scientific">Paeniglutamicibacter cryotolerans</name>
    <dbReference type="NCBI Taxonomy" id="670079"/>
    <lineage>
        <taxon>Bacteria</taxon>
        <taxon>Bacillati</taxon>
        <taxon>Actinomycetota</taxon>
        <taxon>Actinomycetes</taxon>
        <taxon>Micrococcales</taxon>
        <taxon>Micrococcaceae</taxon>
        <taxon>Paeniglutamicibacter</taxon>
    </lineage>
</organism>
<dbReference type="SUPFAM" id="SSF55785">
    <property type="entry name" value="PYP-like sensor domain (PAS domain)"/>
    <property type="match status" value="2"/>
</dbReference>
<evidence type="ECO:0000256" key="1">
    <source>
        <dbReference type="ARBA" id="ARBA00000085"/>
    </source>
</evidence>
<dbReference type="Pfam" id="PF02518">
    <property type="entry name" value="HATPase_c"/>
    <property type="match status" value="1"/>
</dbReference>
<dbReference type="SUPFAM" id="SSF55874">
    <property type="entry name" value="ATPase domain of HSP90 chaperone/DNA topoisomerase II/histidine kinase"/>
    <property type="match status" value="1"/>
</dbReference>
<feature type="domain" description="PAS" evidence="9">
    <location>
        <begin position="136"/>
        <end position="180"/>
    </location>
</feature>
<dbReference type="InterPro" id="IPR013656">
    <property type="entry name" value="PAS_4"/>
</dbReference>
<dbReference type="Pfam" id="PF08448">
    <property type="entry name" value="PAS_4"/>
    <property type="match status" value="1"/>
</dbReference>
<dbReference type="InterPro" id="IPR036097">
    <property type="entry name" value="HisK_dim/P_sf"/>
</dbReference>
<evidence type="ECO:0000256" key="6">
    <source>
        <dbReference type="ARBA" id="ARBA00023012"/>
    </source>
</evidence>
<keyword evidence="5" id="KW-0418">Kinase</keyword>
<keyword evidence="6" id="KW-0902">Two-component regulatory system</keyword>
<dbReference type="InterPro" id="IPR036890">
    <property type="entry name" value="HATPase_C_sf"/>
</dbReference>